<keyword evidence="7" id="KW-1185">Reference proteome</keyword>
<dbReference type="PROSITE" id="PS51355">
    <property type="entry name" value="GLUTATHIONE_PEROXID_3"/>
    <property type="match status" value="1"/>
</dbReference>
<reference evidence="7" key="1">
    <citation type="journal article" date="2019" name="Int. J. Syst. Evol. Microbiol.">
        <title>The Global Catalogue of Microorganisms (GCM) 10K type strain sequencing project: providing services to taxonomists for standard genome sequencing and annotation.</title>
        <authorList>
            <consortium name="The Broad Institute Genomics Platform"/>
            <consortium name="The Broad Institute Genome Sequencing Center for Infectious Disease"/>
            <person name="Wu L."/>
            <person name="Ma J."/>
        </authorList>
    </citation>
    <scope>NUCLEOTIDE SEQUENCE [LARGE SCALE GENOMIC DNA]</scope>
    <source>
        <strain evidence="7">CGMCC 1.12482</strain>
    </source>
</reference>
<dbReference type="PROSITE" id="PS00460">
    <property type="entry name" value="GLUTATHIONE_PEROXID_1"/>
    <property type="match status" value="1"/>
</dbReference>
<evidence type="ECO:0000313" key="6">
    <source>
        <dbReference type="EMBL" id="GGC87009.1"/>
    </source>
</evidence>
<keyword evidence="5" id="KW-0732">Signal</keyword>
<evidence type="ECO:0000256" key="1">
    <source>
        <dbReference type="ARBA" id="ARBA00006926"/>
    </source>
</evidence>
<dbReference type="Pfam" id="PF00255">
    <property type="entry name" value="GSHPx"/>
    <property type="match status" value="1"/>
</dbReference>
<feature type="signal peptide" evidence="5">
    <location>
        <begin position="1"/>
        <end position="22"/>
    </location>
</feature>
<protein>
    <recommendedName>
        <fullName evidence="4">Glutathione peroxidase</fullName>
    </recommendedName>
</protein>
<dbReference type="InterPro" id="IPR036249">
    <property type="entry name" value="Thioredoxin-like_sf"/>
</dbReference>
<evidence type="ECO:0000256" key="4">
    <source>
        <dbReference type="RuleBase" id="RU000499"/>
    </source>
</evidence>
<dbReference type="PRINTS" id="PR01011">
    <property type="entry name" value="GLUTPROXDASE"/>
</dbReference>
<dbReference type="PIRSF" id="PIRSF000303">
    <property type="entry name" value="Glutathion_perox"/>
    <property type="match status" value="1"/>
</dbReference>
<evidence type="ECO:0000256" key="3">
    <source>
        <dbReference type="ARBA" id="ARBA00023002"/>
    </source>
</evidence>
<evidence type="ECO:0000256" key="5">
    <source>
        <dbReference type="SAM" id="SignalP"/>
    </source>
</evidence>
<dbReference type="CDD" id="cd00340">
    <property type="entry name" value="GSH_Peroxidase"/>
    <property type="match status" value="1"/>
</dbReference>
<dbReference type="InterPro" id="IPR000889">
    <property type="entry name" value="Glutathione_peroxidase"/>
</dbReference>
<comment type="caution">
    <text evidence="6">The sequence shown here is derived from an EMBL/GenBank/DDBJ whole genome shotgun (WGS) entry which is preliminary data.</text>
</comment>
<evidence type="ECO:0000256" key="2">
    <source>
        <dbReference type="ARBA" id="ARBA00022559"/>
    </source>
</evidence>
<dbReference type="EMBL" id="BMFF01000001">
    <property type="protein sequence ID" value="GGC87009.1"/>
    <property type="molecule type" value="Genomic_DNA"/>
</dbReference>
<gene>
    <name evidence="6" type="ORF">GCM10007418_03500</name>
</gene>
<proteinExistence type="inferred from homology"/>
<sequence length="180" mass="19716">MRRFASTSVLLICVFASQSVLADCAAILQHEMPALRSKDTVDLCERFAGKPLLIVNTASFCGFTPQFKGLEALYQRYRGQGLEILGVPSNDFRQEAAEIEKVADVCYVNYGVTFAMTDPQTITGADAHPLYRQLTDATGQPPGWNFHKYLIDRDGRVVGDFASQVAPDAPALVKAIELAL</sequence>
<accession>A0ABQ1P581</accession>
<dbReference type="GO" id="GO:0004601">
    <property type="term" value="F:peroxidase activity"/>
    <property type="evidence" value="ECO:0007669"/>
    <property type="project" value="UniProtKB-KW"/>
</dbReference>
<comment type="similarity">
    <text evidence="1 4">Belongs to the glutathione peroxidase family.</text>
</comment>
<keyword evidence="3 4" id="KW-0560">Oxidoreductase</keyword>
<dbReference type="SUPFAM" id="SSF52833">
    <property type="entry name" value="Thioredoxin-like"/>
    <property type="match status" value="1"/>
</dbReference>
<dbReference type="Proteomes" id="UP000638188">
    <property type="component" value="Unassembled WGS sequence"/>
</dbReference>
<dbReference type="RefSeq" id="WP_150277559.1">
    <property type="nucleotide sequence ID" value="NZ_BMFF01000001.1"/>
</dbReference>
<feature type="chain" id="PRO_5045553989" description="Glutathione peroxidase" evidence="5">
    <location>
        <begin position="23"/>
        <end position="180"/>
    </location>
</feature>
<name>A0ABQ1P581_9GAMM</name>
<dbReference type="Gene3D" id="3.40.30.10">
    <property type="entry name" value="Glutaredoxin"/>
    <property type="match status" value="1"/>
</dbReference>
<dbReference type="PANTHER" id="PTHR11592">
    <property type="entry name" value="GLUTATHIONE PEROXIDASE"/>
    <property type="match status" value="1"/>
</dbReference>
<dbReference type="PANTHER" id="PTHR11592:SF44">
    <property type="entry name" value="GLUTATHIONE PEROXIDASE"/>
    <property type="match status" value="1"/>
</dbReference>
<dbReference type="InterPro" id="IPR029759">
    <property type="entry name" value="GPX_AS"/>
</dbReference>
<organism evidence="6 7">
    <name type="scientific">Halopseudomonas salina</name>
    <dbReference type="NCBI Taxonomy" id="1323744"/>
    <lineage>
        <taxon>Bacteria</taxon>
        <taxon>Pseudomonadati</taxon>
        <taxon>Pseudomonadota</taxon>
        <taxon>Gammaproteobacteria</taxon>
        <taxon>Pseudomonadales</taxon>
        <taxon>Pseudomonadaceae</taxon>
        <taxon>Halopseudomonas</taxon>
    </lineage>
</organism>
<keyword evidence="2 4" id="KW-0575">Peroxidase</keyword>
<evidence type="ECO:0000313" key="7">
    <source>
        <dbReference type="Proteomes" id="UP000638188"/>
    </source>
</evidence>